<keyword evidence="3" id="KW-1185">Reference proteome</keyword>
<evidence type="ECO:0000313" key="3">
    <source>
        <dbReference type="Proteomes" id="UP001152797"/>
    </source>
</evidence>
<sequence>MSHGDGISLPGDHGRSGRTPSLLFSIEVRDLVWGVGILESFRDEKQTASLDLHPPQNQHDSTLPLPQATCEIRGKLLLGVEWNKSGAKIELHSIRSLVLPVSRFYELKRADSGGENDTTLWTLQVWALPPANVESTSIPVCKIEMAEPKGPKAIPFTQHKLKLERPIEVFWPETWQNWPTFEAATATEASEAQGDQVTTQDVRNVTDVTAAGVEVLNHSMHGLHSVTSSVAMRCRHAMFEGATENGATARSLKHWAELESWFLFGPRYARYDDELLPIDEVTALHPNGEFALTESDLLELRQDDNYIFCHSSVVRFVLLSWGWDVEAGELTKDEVSGQGWMSSGRHAWRLRHLCLSCWLLGQDDLRQTCNDFVMSLGADAPWTEDGFSEALFTLGIQQKAEEFWNSRMPASCPTEDPRTLQGILLADDLQIDQTL</sequence>
<dbReference type="AlphaFoldDB" id="A0A9P1C3Z4"/>
<dbReference type="EMBL" id="CAMXCT030000903">
    <property type="protein sequence ID" value="CAL4771941.1"/>
    <property type="molecule type" value="Genomic_DNA"/>
</dbReference>
<protein>
    <submittedName>
        <fullName evidence="1">Uncharacterized protein</fullName>
    </submittedName>
</protein>
<evidence type="ECO:0000313" key="2">
    <source>
        <dbReference type="EMBL" id="CAL1138004.1"/>
    </source>
</evidence>
<dbReference type="Proteomes" id="UP001152797">
    <property type="component" value="Unassembled WGS sequence"/>
</dbReference>
<dbReference type="EMBL" id="CAMXCT010000903">
    <property type="protein sequence ID" value="CAI3984629.1"/>
    <property type="molecule type" value="Genomic_DNA"/>
</dbReference>
<name>A0A9P1C3Z4_9DINO</name>
<reference evidence="1" key="1">
    <citation type="submission" date="2022-10" db="EMBL/GenBank/DDBJ databases">
        <authorList>
            <person name="Chen Y."/>
            <person name="Dougan E. K."/>
            <person name="Chan C."/>
            <person name="Rhodes N."/>
            <person name="Thang M."/>
        </authorList>
    </citation>
    <scope>NUCLEOTIDE SEQUENCE</scope>
</reference>
<dbReference type="EMBL" id="CAMXCT020000903">
    <property type="protein sequence ID" value="CAL1138004.1"/>
    <property type="molecule type" value="Genomic_DNA"/>
</dbReference>
<comment type="caution">
    <text evidence="1">The sequence shown here is derived from an EMBL/GenBank/DDBJ whole genome shotgun (WGS) entry which is preliminary data.</text>
</comment>
<dbReference type="OrthoDB" id="410045at2759"/>
<accession>A0A9P1C3Z4</accession>
<evidence type="ECO:0000313" key="1">
    <source>
        <dbReference type="EMBL" id="CAI3984629.1"/>
    </source>
</evidence>
<proteinExistence type="predicted"/>
<reference evidence="2" key="2">
    <citation type="submission" date="2024-04" db="EMBL/GenBank/DDBJ databases">
        <authorList>
            <person name="Chen Y."/>
            <person name="Shah S."/>
            <person name="Dougan E. K."/>
            <person name="Thang M."/>
            <person name="Chan C."/>
        </authorList>
    </citation>
    <scope>NUCLEOTIDE SEQUENCE [LARGE SCALE GENOMIC DNA]</scope>
</reference>
<organism evidence="1">
    <name type="scientific">Cladocopium goreaui</name>
    <dbReference type="NCBI Taxonomy" id="2562237"/>
    <lineage>
        <taxon>Eukaryota</taxon>
        <taxon>Sar</taxon>
        <taxon>Alveolata</taxon>
        <taxon>Dinophyceae</taxon>
        <taxon>Suessiales</taxon>
        <taxon>Symbiodiniaceae</taxon>
        <taxon>Cladocopium</taxon>
    </lineage>
</organism>
<gene>
    <name evidence="1" type="ORF">C1SCF055_LOCUS12154</name>
</gene>